<keyword evidence="1" id="KW-0808">Transferase</keyword>
<organism evidence="1 2">
    <name type="scientific">Epilithonimonas hispanica</name>
    <dbReference type="NCBI Taxonomy" id="358687"/>
    <lineage>
        <taxon>Bacteria</taxon>
        <taxon>Pseudomonadati</taxon>
        <taxon>Bacteroidota</taxon>
        <taxon>Flavobacteriia</taxon>
        <taxon>Flavobacteriales</taxon>
        <taxon>Weeksellaceae</taxon>
        <taxon>Chryseobacterium group</taxon>
        <taxon>Epilithonimonas</taxon>
    </lineage>
</organism>
<gene>
    <name evidence="1" type="ORF">DRF58_03720</name>
</gene>
<evidence type="ECO:0000313" key="2">
    <source>
        <dbReference type="Proteomes" id="UP000256326"/>
    </source>
</evidence>
<evidence type="ECO:0000313" key="1">
    <source>
        <dbReference type="EMBL" id="REC72069.1"/>
    </source>
</evidence>
<dbReference type="GO" id="GO:0016740">
    <property type="term" value="F:transferase activity"/>
    <property type="evidence" value="ECO:0007669"/>
    <property type="project" value="UniProtKB-KW"/>
</dbReference>
<dbReference type="PANTHER" id="PTHR12526">
    <property type="entry name" value="GLYCOSYLTRANSFERASE"/>
    <property type="match status" value="1"/>
</dbReference>
<dbReference type="AlphaFoldDB" id="A0A3D9D232"/>
<reference evidence="1 2" key="1">
    <citation type="journal article" date="2006" name="Int. J. Syst. Evol. Microbiol.">
        <title>Chryseobacterium hispanicum sp. nov., isolated from the drinking water distribution system of Sevilla, Spain.</title>
        <authorList>
            <person name="Gallego V."/>
            <person name="Garcia M.T."/>
            <person name="Ventosa A."/>
        </authorList>
    </citation>
    <scope>NUCLEOTIDE SEQUENCE [LARGE SCALE GENOMIC DNA]</scope>
    <source>
        <strain evidence="1 2">KCTC 22104</strain>
    </source>
</reference>
<dbReference type="Gene3D" id="3.40.50.2000">
    <property type="entry name" value="Glycogen Phosphorylase B"/>
    <property type="match status" value="2"/>
</dbReference>
<dbReference type="EMBL" id="QNUG01000006">
    <property type="protein sequence ID" value="REC72069.1"/>
    <property type="molecule type" value="Genomic_DNA"/>
</dbReference>
<accession>A0A3D9D232</accession>
<name>A0A3D9D232_9FLAO</name>
<keyword evidence="2" id="KW-1185">Reference proteome</keyword>
<dbReference type="CDD" id="cd03801">
    <property type="entry name" value="GT4_PimA-like"/>
    <property type="match status" value="1"/>
</dbReference>
<dbReference type="Pfam" id="PF13692">
    <property type="entry name" value="Glyco_trans_1_4"/>
    <property type="match status" value="1"/>
</dbReference>
<sequence length="395" mass="46168">MGIKRKLKDYFNKREKLKILKTNDIVNIEEYYVNNKTIVFISKVFPTHDKDSGSNRIKEIILQYRKLGFNCIICVEKIFEDNLYVQFYKKNNCIVYVESPKYKSVFQFLQNLPKVDFYWYNGAETFDEYFSKTKKINPTSTTIYDMVDIHFLRIKRAIELQPTSVQLQKEYKKFYEIETQKSKQADKIIAISENEKLMMSEFLDDSKIVVISNIHYPKIKIEERQSFENSKDIIFIGSVHEPNIDAVDFLYKEVMPKVWNYLPEIKVNIIGNVIEKLDISMYPKFNFLGFVENIDSYFKENKIMVAPLRYGAGVKGKIGQAFEFHLPVVTTEIGAEGMNLVNNQNALIENNANDFADAIIKLNNDKRLWETLSQNAEGSLKPFLLANVSEKIKTL</sequence>
<proteinExistence type="predicted"/>
<dbReference type="Proteomes" id="UP000256326">
    <property type="component" value="Unassembled WGS sequence"/>
</dbReference>
<comment type="caution">
    <text evidence="1">The sequence shown here is derived from an EMBL/GenBank/DDBJ whole genome shotgun (WGS) entry which is preliminary data.</text>
</comment>
<dbReference type="SUPFAM" id="SSF53756">
    <property type="entry name" value="UDP-Glycosyltransferase/glycogen phosphorylase"/>
    <property type="match status" value="1"/>
</dbReference>
<protein>
    <submittedName>
        <fullName evidence="1">Glycosyltransferase family 1 protein</fullName>
    </submittedName>
</protein>